<dbReference type="Proteomes" id="UP001249851">
    <property type="component" value="Unassembled WGS sequence"/>
</dbReference>
<accession>A0AAD9PQ33</accession>
<keyword evidence="2" id="KW-1185">Reference proteome</keyword>
<organism evidence="1 2">
    <name type="scientific">Acropora cervicornis</name>
    <name type="common">Staghorn coral</name>
    <dbReference type="NCBI Taxonomy" id="6130"/>
    <lineage>
        <taxon>Eukaryota</taxon>
        <taxon>Metazoa</taxon>
        <taxon>Cnidaria</taxon>
        <taxon>Anthozoa</taxon>
        <taxon>Hexacorallia</taxon>
        <taxon>Scleractinia</taxon>
        <taxon>Astrocoeniina</taxon>
        <taxon>Acroporidae</taxon>
        <taxon>Acropora</taxon>
    </lineage>
</organism>
<reference evidence="1" key="2">
    <citation type="journal article" date="2023" name="Science">
        <title>Genomic signatures of disease resistance in endangered staghorn corals.</title>
        <authorList>
            <person name="Vollmer S.V."/>
            <person name="Selwyn J.D."/>
            <person name="Despard B.A."/>
            <person name="Roesel C.L."/>
        </authorList>
    </citation>
    <scope>NUCLEOTIDE SEQUENCE</scope>
    <source>
        <strain evidence="1">K2</strain>
    </source>
</reference>
<reference evidence="1" key="1">
    <citation type="journal article" date="2023" name="G3 (Bethesda)">
        <title>Whole genome assembly and annotation of the endangered Caribbean coral Acropora cervicornis.</title>
        <authorList>
            <person name="Selwyn J.D."/>
            <person name="Vollmer S.V."/>
        </authorList>
    </citation>
    <scope>NUCLEOTIDE SEQUENCE</scope>
    <source>
        <strain evidence="1">K2</strain>
    </source>
</reference>
<protein>
    <submittedName>
        <fullName evidence="1">Uncharacterized protein</fullName>
    </submittedName>
</protein>
<comment type="caution">
    <text evidence="1">The sequence shown here is derived from an EMBL/GenBank/DDBJ whole genome shotgun (WGS) entry which is preliminary data.</text>
</comment>
<evidence type="ECO:0000313" key="1">
    <source>
        <dbReference type="EMBL" id="KAK2546913.1"/>
    </source>
</evidence>
<evidence type="ECO:0000313" key="2">
    <source>
        <dbReference type="Proteomes" id="UP001249851"/>
    </source>
</evidence>
<sequence length="91" mass="10577">MVKQLQPWKRSTKESLKDKQEFPQVLIFTSGMLAQKCKAAVKAFISGIATQVNLDDSRLDIVLACMNECKRDREILLTKKWHRHLRLLSHI</sequence>
<name>A0AAD9PQ33_ACRCE</name>
<dbReference type="EMBL" id="JARQWQ010000243">
    <property type="protein sequence ID" value="KAK2546913.1"/>
    <property type="molecule type" value="Genomic_DNA"/>
</dbReference>
<gene>
    <name evidence="1" type="ORF">P5673_033342</name>
</gene>
<dbReference type="AlphaFoldDB" id="A0AAD9PQ33"/>
<proteinExistence type="predicted"/>